<dbReference type="PANTHER" id="PTHR43017:SF1">
    <property type="entry name" value="ACETYLTRANSFERASE YJL218W-RELATED"/>
    <property type="match status" value="1"/>
</dbReference>
<evidence type="ECO:0000313" key="8">
    <source>
        <dbReference type="Proteomes" id="UP000294682"/>
    </source>
</evidence>
<evidence type="ECO:0000256" key="1">
    <source>
        <dbReference type="ARBA" id="ARBA00007274"/>
    </source>
</evidence>
<dbReference type="InterPro" id="IPR011004">
    <property type="entry name" value="Trimer_LpxA-like_sf"/>
</dbReference>
<protein>
    <recommendedName>
        <fullName evidence="5">Acetyltransferase</fullName>
        <ecNumber evidence="5">2.3.1.-</ecNumber>
    </recommendedName>
</protein>
<evidence type="ECO:0000259" key="6">
    <source>
        <dbReference type="SMART" id="SM01266"/>
    </source>
</evidence>
<evidence type="ECO:0000256" key="3">
    <source>
        <dbReference type="ARBA" id="ARBA00022737"/>
    </source>
</evidence>
<dbReference type="CDD" id="cd03357">
    <property type="entry name" value="LbH_MAT_GAT"/>
    <property type="match status" value="1"/>
</dbReference>
<dbReference type="EC" id="2.3.1.-" evidence="5"/>
<dbReference type="SMART" id="SM01266">
    <property type="entry name" value="Mac"/>
    <property type="match status" value="1"/>
</dbReference>
<dbReference type="RefSeq" id="WP_132084497.1">
    <property type="nucleotide sequence ID" value="NZ_SLUK01000005.1"/>
</dbReference>
<dbReference type="Pfam" id="PF12464">
    <property type="entry name" value="Mac"/>
    <property type="match status" value="1"/>
</dbReference>
<dbReference type="GO" id="GO:0008870">
    <property type="term" value="F:galactoside O-acetyltransferase activity"/>
    <property type="evidence" value="ECO:0007669"/>
    <property type="project" value="TreeGrafter"/>
</dbReference>
<accession>A0A9X8Y897</accession>
<dbReference type="Pfam" id="PF00132">
    <property type="entry name" value="Hexapep"/>
    <property type="match status" value="1"/>
</dbReference>
<gene>
    <name evidence="7" type="ORF">EDD78_105149</name>
</gene>
<evidence type="ECO:0000256" key="4">
    <source>
        <dbReference type="ARBA" id="ARBA00023315"/>
    </source>
</evidence>
<keyword evidence="3" id="KW-0677">Repeat</keyword>
<dbReference type="PANTHER" id="PTHR43017">
    <property type="entry name" value="GALACTOSIDE O-ACETYLTRANSFERASE"/>
    <property type="match status" value="1"/>
</dbReference>
<evidence type="ECO:0000256" key="5">
    <source>
        <dbReference type="RuleBase" id="RU367021"/>
    </source>
</evidence>
<proteinExistence type="inferred from homology"/>
<dbReference type="InterPro" id="IPR024688">
    <property type="entry name" value="Mac_dom"/>
</dbReference>
<dbReference type="AlphaFoldDB" id="A0A9X8Y897"/>
<comment type="caution">
    <text evidence="7">The sequence shown here is derived from an EMBL/GenBank/DDBJ whole genome shotgun (WGS) entry which is preliminary data.</text>
</comment>
<dbReference type="Gene3D" id="2.160.10.10">
    <property type="entry name" value="Hexapeptide repeat proteins"/>
    <property type="match status" value="1"/>
</dbReference>
<keyword evidence="8" id="KW-1185">Reference proteome</keyword>
<dbReference type="InterPro" id="IPR001451">
    <property type="entry name" value="Hexapep"/>
</dbReference>
<dbReference type="InterPro" id="IPR039369">
    <property type="entry name" value="LacA-like"/>
</dbReference>
<dbReference type="PROSITE" id="PS00101">
    <property type="entry name" value="HEXAPEP_TRANSFERASES"/>
    <property type="match status" value="1"/>
</dbReference>
<reference evidence="7 8" key="1">
    <citation type="submission" date="2019-03" db="EMBL/GenBank/DDBJ databases">
        <title>Genomic Encyclopedia of Type Strains, Phase IV (KMG-IV): sequencing the most valuable type-strain genomes for metagenomic binning, comparative biology and taxonomic classification.</title>
        <authorList>
            <person name="Goeker M."/>
        </authorList>
    </citation>
    <scope>NUCLEOTIDE SEQUENCE [LARGE SCALE GENOMIC DNA]</scope>
    <source>
        <strain evidence="7 8">DSM 100433</strain>
    </source>
</reference>
<name>A0A9X8Y897_9FIRM</name>
<keyword evidence="2 5" id="KW-0808">Transferase</keyword>
<dbReference type="FunFam" id="2.160.10.10:FF:000008">
    <property type="entry name" value="Maltose O-acetyltransferase"/>
    <property type="match status" value="1"/>
</dbReference>
<feature type="domain" description="Maltose/galactoside acetyltransferase" evidence="6">
    <location>
        <begin position="4"/>
        <end position="58"/>
    </location>
</feature>
<dbReference type="InterPro" id="IPR018357">
    <property type="entry name" value="Hexapep_transf_CS"/>
</dbReference>
<organism evidence="7 8">
    <name type="scientific">Harryflintia acetispora</name>
    <dbReference type="NCBI Taxonomy" id="1849041"/>
    <lineage>
        <taxon>Bacteria</taxon>
        <taxon>Bacillati</taxon>
        <taxon>Bacillota</taxon>
        <taxon>Clostridia</taxon>
        <taxon>Eubacteriales</taxon>
        <taxon>Oscillospiraceae</taxon>
        <taxon>Harryflintia</taxon>
    </lineage>
</organism>
<sequence>MTTIERMKSGKLYTDLCEGLPERRLRGKELCYDFNHTRPREEERRQIILRQLFASLGKNPWIEPPLSVAYGSNTHIGDCFYANFNLVIVDDIEVYIGNHVMFGPNVTITVTGHPVDPTLRRPGNQFSFPVHIEDDVWVGANVVILPGVRIGEGAVIGAGSVVTKDIPPRVVAVGSPCRVLREITERDREYYYRDLRVEK</sequence>
<evidence type="ECO:0000313" key="7">
    <source>
        <dbReference type="EMBL" id="TCL43517.1"/>
    </source>
</evidence>
<dbReference type="SUPFAM" id="SSF51161">
    <property type="entry name" value="Trimeric LpxA-like enzymes"/>
    <property type="match status" value="1"/>
</dbReference>
<keyword evidence="4 5" id="KW-0012">Acyltransferase</keyword>
<dbReference type="Proteomes" id="UP000294682">
    <property type="component" value="Unassembled WGS sequence"/>
</dbReference>
<dbReference type="EMBL" id="SLUK01000005">
    <property type="protein sequence ID" value="TCL43517.1"/>
    <property type="molecule type" value="Genomic_DNA"/>
</dbReference>
<evidence type="ECO:0000256" key="2">
    <source>
        <dbReference type="ARBA" id="ARBA00022679"/>
    </source>
</evidence>
<comment type="similarity">
    <text evidence="1 5">Belongs to the transferase hexapeptide repeat family.</text>
</comment>